<comment type="catalytic activity">
    <reaction evidence="12">
        <text>pyranose + acceptor = pyranos-3-ulose + reduced acceptor.</text>
        <dbReference type="EC" id="1.1.99.29"/>
    </reaction>
</comment>
<dbReference type="SUPFAM" id="SSF51905">
    <property type="entry name" value="FAD/NAD(P)-binding domain"/>
    <property type="match status" value="1"/>
</dbReference>
<comment type="similarity">
    <text evidence="3">Belongs to the GMC oxidoreductase family.</text>
</comment>
<evidence type="ECO:0000256" key="9">
    <source>
        <dbReference type="ARBA" id="ARBA00024699"/>
    </source>
</evidence>
<evidence type="ECO:0000313" key="18">
    <source>
        <dbReference type="EMBL" id="KAF9482069.1"/>
    </source>
</evidence>
<feature type="active site" description="Proton donor" evidence="15">
    <location>
        <position position="510"/>
    </location>
</feature>
<reference evidence="18" key="1">
    <citation type="submission" date="2020-11" db="EMBL/GenBank/DDBJ databases">
        <authorList>
            <consortium name="DOE Joint Genome Institute"/>
            <person name="Ahrendt S."/>
            <person name="Riley R."/>
            <person name="Andreopoulos W."/>
            <person name="Labutti K."/>
            <person name="Pangilinan J."/>
            <person name="Ruiz-Duenas F.J."/>
            <person name="Barrasa J.M."/>
            <person name="Sanchez-Garcia M."/>
            <person name="Camarero S."/>
            <person name="Miyauchi S."/>
            <person name="Serrano A."/>
            <person name="Linde D."/>
            <person name="Babiker R."/>
            <person name="Drula E."/>
            <person name="Ayuso-Fernandez I."/>
            <person name="Pacheco R."/>
            <person name="Padilla G."/>
            <person name="Ferreira P."/>
            <person name="Barriuso J."/>
            <person name="Kellner H."/>
            <person name="Castanera R."/>
            <person name="Alfaro M."/>
            <person name="Ramirez L."/>
            <person name="Pisabarro A.G."/>
            <person name="Kuo A."/>
            <person name="Tritt A."/>
            <person name="Lipzen A."/>
            <person name="He G."/>
            <person name="Yan M."/>
            <person name="Ng V."/>
            <person name="Cullen D."/>
            <person name="Martin F."/>
            <person name="Rosso M.-N."/>
            <person name="Henrissat B."/>
            <person name="Hibbett D."/>
            <person name="Martinez A.T."/>
            <person name="Grigoriev I.V."/>
        </authorList>
    </citation>
    <scope>NUCLEOTIDE SEQUENCE</scope>
    <source>
        <strain evidence="18">CIRM-BRFM 674</strain>
    </source>
</reference>
<dbReference type="GO" id="GO:0005576">
    <property type="term" value="C:extracellular region"/>
    <property type="evidence" value="ECO:0007669"/>
    <property type="project" value="UniProtKB-SubCell"/>
</dbReference>
<keyword evidence="19" id="KW-1185">Reference proteome</keyword>
<evidence type="ECO:0000256" key="12">
    <source>
        <dbReference type="ARBA" id="ARBA00034029"/>
    </source>
</evidence>
<evidence type="ECO:0000256" key="8">
    <source>
        <dbReference type="ARBA" id="ARBA00022827"/>
    </source>
</evidence>
<sequence>MPALAAVYDNIQQLPSTSYDFIIVGGGTGGSVVANRLSENPTFQVLLIEAGPTNEGVLNSMVPYLAGALQKTIYDWNYTTVPGVGLNNRTLDYPRGHILGGCSSHNNMFYTRGSKDDYDRWAQVTGDPGWSWEKLLPYILKNERWSPPSDGHDTQGDFDPSVHGFSGIMFTSLPSAPQPIDDMILEVTKEQPSEFPYLLDMNAGRPLGLGWYQGSIGNGTRSSSATAYLSSKFTTRRNLHVLLNTKVTKVHPITGSPAPLRFGLVETTANLLLTARREIILSAGPINTPHILMNSGIGDRNALTEIGIRSVLHLPSVGKNLTDQPIAGVSYSVSSNDTLDNLIMNKTLQAIALAQWKLTRTGPYADAGPNFIAWARLADNSSIVRQFGDPSAGPNTPHLELAPFSGSAFFLIPQPGHFVGIASVVVTPASRGSVTLNRLDPLGKPYIDLGYYKSEFDILAMREALKLSQRFFKATVWRKYIIEQVAPPANATSDAELDEYIRSFSFTTNHAVGTAAMSAKNSQYGVVDPDLRVKGTMGLRIVDASVMPYITSAHPQVPVYAISERASDLIKNLWN</sequence>
<dbReference type="EC" id="1.1.99.29" evidence="5"/>
<dbReference type="PANTHER" id="PTHR11552">
    <property type="entry name" value="GLUCOSE-METHANOL-CHOLINE GMC OXIDOREDUCTASE"/>
    <property type="match status" value="1"/>
</dbReference>
<dbReference type="InterPro" id="IPR000172">
    <property type="entry name" value="GMC_OxRdtase_N"/>
</dbReference>
<dbReference type="AlphaFoldDB" id="A0A9P5Z8S0"/>
<comment type="function">
    <text evidence="9">Catalyzes the single-oxidation or sequential double oxidation reaction of carbohydrates primarily at carbon-2 and/or carbon-3 with the concomitant reduction of the flavin. The enzyme exhibits a broad sugar substrate specificity, oxidizing different aldopyranoses to the corresponding C-1, C-2, C-3 or C-1,2, C-2,3 and C-3,4 (di)dehydro sugars with substrate-specific regioselectivity. Accepts only a narrow range of electron acceptors such as substituted benzoquinones and complexed metal ions and reacts extremely slowly with O(2) as acceptor. May play a role in the natural recycling of plant matter by oxidizing all major monosaccharides in lignocellulose and by reducing quinone compounds or reactive radical species generated during lignin depolymerization.</text>
</comment>
<comment type="catalytic activity">
    <reaction evidence="10">
        <text>pyranose + acceptor = pyranos-2-ulose + reduced acceptor.</text>
        <dbReference type="EC" id="1.1.99.29"/>
    </reaction>
</comment>
<evidence type="ECO:0000256" key="11">
    <source>
        <dbReference type="ARBA" id="ARBA00034010"/>
    </source>
</evidence>
<gene>
    <name evidence="18" type="ORF">BDN70DRAFT_853995</name>
</gene>
<evidence type="ECO:0000256" key="6">
    <source>
        <dbReference type="ARBA" id="ARBA00022525"/>
    </source>
</evidence>
<dbReference type="Gene3D" id="3.50.50.60">
    <property type="entry name" value="FAD/NAD(P)-binding domain"/>
    <property type="match status" value="1"/>
</dbReference>
<evidence type="ECO:0000256" key="14">
    <source>
        <dbReference type="ARBA" id="ARBA00034059"/>
    </source>
</evidence>
<feature type="active site" description="Proton acceptor" evidence="15">
    <location>
        <position position="554"/>
    </location>
</feature>
<keyword evidence="7" id="KW-0285">Flavoprotein</keyword>
<evidence type="ECO:0000256" key="10">
    <source>
        <dbReference type="ARBA" id="ARBA00033986"/>
    </source>
</evidence>
<evidence type="ECO:0000256" key="1">
    <source>
        <dbReference type="ARBA" id="ARBA00001974"/>
    </source>
</evidence>
<comment type="subcellular location">
    <subcellularLocation>
        <location evidence="2">Secreted</location>
    </subcellularLocation>
</comment>
<feature type="domain" description="Glucose-methanol-choline oxidoreductase N-terminal" evidence="17">
    <location>
        <begin position="284"/>
        <end position="298"/>
    </location>
</feature>
<keyword evidence="8 16" id="KW-0274">FAD</keyword>
<dbReference type="SUPFAM" id="SSF54373">
    <property type="entry name" value="FAD-linked reductases, C-terminal domain"/>
    <property type="match status" value="1"/>
</dbReference>
<comment type="subunit">
    <text evidence="4">Monomer.</text>
</comment>
<dbReference type="Pfam" id="PF00732">
    <property type="entry name" value="GMC_oxred_N"/>
    <property type="match status" value="1"/>
</dbReference>
<evidence type="ECO:0000256" key="16">
    <source>
        <dbReference type="PIRSR" id="PIRSR000137-2"/>
    </source>
</evidence>
<evidence type="ECO:0000256" key="7">
    <source>
        <dbReference type="ARBA" id="ARBA00022630"/>
    </source>
</evidence>
<feature type="binding site" evidence="16">
    <location>
        <position position="247"/>
    </location>
    <ligand>
        <name>FAD</name>
        <dbReference type="ChEBI" id="CHEBI:57692"/>
    </ligand>
</feature>
<evidence type="ECO:0000256" key="5">
    <source>
        <dbReference type="ARBA" id="ARBA00013177"/>
    </source>
</evidence>
<evidence type="ECO:0000256" key="13">
    <source>
        <dbReference type="ARBA" id="ARBA00034050"/>
    </source>
</evidence>
<comment type="cofactor">
    <cofactor evidence="1 16">
        <name>FAD</name>
        <dbReference type="ChEBI" id="CHEBI:57692"/>
    </cofactor>
</comment>
<keyword evidence="6" id="KW-0964">Secreted</keyword>
<comment type="catalytic activity">
    <reaction evidence="11">
        <text>pyranose + acceptor = pyranos-2,3-diulose + reduced acceptor.</text>
        <dbReference type="EC" id="1.1.99.29"/>
    </reaction>
</comment>
<dbReference type="GO" id="GO:0050660">
    <property type="term" value="F:flavin adenine dinucleotide binding"/>
    <property type="evidence" value="ECO:0007669"/>
    <property type="project" value="InterPro"/>
</dbReference>
<evidence type="ECO:0000313" key="19">
    <source>
        <dbReference type="Proteomes" id="UP000807469"/>
    </source>
</evidence>
<dbReference type="PANTHER" id="PTHR11552:SF147">
    <property type="entry name" value="CHOLINE DEHYDROGENASE, MITOCHONDRIAL"/>
    <property type="match status" value="1"/>
</dbReference>
<dbReference type="PIRSF" id="PIRSF000137">
    <property type="entry name" value="Alcohol_oxidase"/>
    <property type="match status" value="1"/>
</dbReference>
<dbReference type="GO" id="GO:0033718">
    <property type="term" value="F:pyranose dehydrogenase (acceptor) activity"/>
    <property type="evidence" value="ECO:0007669"/>
    <property type="project" value="UniProtKB-EC"/>
</dbReference>
<evidence type="ECO:0000259" key="17">
    <source>
        <dbReference type="PROSITE" id="PS00624"/>
    </source>
</evidence>
<comment type="caution">
    <text evidence="18">The sequence shown here is derived from an EMBL/GenBank/DDBJ whole genome shotgun (WGS) entry which is preliminary data.</text>
</comment>
<dbReference type="PROSITE" id="PS00624">
    <property type="entry name" value="GMC_OXRED_2"/>
    <property type="match status" value="1"/>
</dbReference>
<feature type="binding site" evidence="16">
    <location>
        <begin position="555"/>
        <end position="556"/>
    </location>
    <ligand>
        <name>FAD</name>
        <dbReference type="ChEBI" id="CHEBI:57692"/>
    </ligand>
</feature>
<organism evidence="18 19">
    <name type="scientific">Pholiota conissans</name>
    <dbReference type="NCBI Taxonomy" id="109636"/>
    <lineage>
        <taxon>Eukaryota</taxon>
        <taxon>Fungi</taxon>
        <taxon>Dikarya</taxon>
        <taxon>Basidiomycota</taxon>
        <taxon>Agaricomycotina</taxon>
        <taxon>Agaricomycetes</taxon>
        <taxon>Agaricomycetidae</taxon>
        <taxon>Agaricales</taxon>
        <taxon>Agaricineae</taxon>
        <taxon>Strophariaceae</taxon>
        <taxon>Pholiota</taxon>
    </lineage>
</organism>
<dbReference type="EMBL" id="MU155170">
    <property type="protein sequence ID" value="KAF9482069.1"/>
    <property type="molecule type" value="Genomic_DNA"/>
</dbReference>
<evidence type="ECO:0000256" key="4">
    <source>
        <dbReference type="ARBA" id="ARBA00011245"/>
    </source>
</evidence>
<dbReference type="InterPro" id="IPR012132">
    <property type="entry name" value="GMC_OxRdtase"/>
</dbReference>
<comment type="catalytic activity">
    <reaction evidence="13">
        <text>a pyranoside + acceptor = a pyranosid-3-ulose + reduced acceptor.</text>
        <dbReference type="EC" id="1.1.99.29"/>
    </reaction>
</comment>
<evidence type="ECO:0000256" key="15">
    <source>
        <dbReference type="PIRSR" id="PIRSR000137-1"/>
    </source>
</evidence>
<dbReference type="InterPro" id="IPR036188">
    <property type="entry name" value="FAD/NAD-bd_sf"/>
</dbReference>
<dbReference type="Pfam" id="PF05199">
    <property type="entry name" value="GMC_oxred_C"/>
    <property type="match status" value="1"/>
</dbReference>
<name>A0A9P5Z8S0_9AGAR</name>
<protein>
    <recommendedName>
        <fullName evidence="5">pyranose dehydrogenase (acceptor)</fullName>
        <ecNumber evidence="5">1.1.99.29</ecNumber>
    </recommendedName>
</protein>
<dbReference type="Gene3D" id="3.30.560.10">
    <property type="entry name" value="Glucose Oxidase, domain 3"/>
    <property type="match status" value="1"/>
</dbReference>
<dbReference type="InterPro" id="IPR007867">
    <property type="entry name" value="GMC_OxRtase_C"/>
</dbReference>
<proteinExistence type="inferred from homology"/>
<dbReference type="OrthoDB" id="269227at2759"/>
<evidence type="ECO:0000256" key="2">
    <source>
        <dbReference type="ARBA" id="ARBA00004613"/>
    </source>
</evidence>
<dbReference type="Proteomes" id="UP000807469">
    <property type="component" value="Unassembled WGS sequence"/>
</dbReference>
<comment type="catalytic activity">
    <reaction evidence="14">
        <text>a pyranoside + acceptor = a pyranosid-3,4-diulose + reduced acceptor.</text>
        <dbReference type="EC" id="1.1.99.29"/>
    </reaction>
</comment>
<accession>A0A9P5Z8S0</accession>
<evidence type="ECO:0000256" key="3">
    <source>
        <dbReference type="ARBA" id="ARBA00010790"/>
    </source>
</evidence>